<dbReference type="Gene3D" id="1.10.238.10">
    <property type="entry name" value="EF-hand"/>
    <property type="match status" value="1"/>
</dbReference>
<feature type="chain" id="PRO_5004710219" description="EF-hand domain-containing protein" evidence="1">
    <location>
        <begin position="21"/>
        <end position="289"/>
    </location>
</feature>
<evidence type="ECO:0000313" key="3">
    <source>
        <dbReference type="EMBL" id="ESK37641.1"/>
    </source>
</evidence>
<keyword evidence="4" id="KW-1185">Reference proteome</keyword>
<dbReference type="SUPFAM" id="SSF47473">
    <property type="entry name" value="EF-hand"/>
    <property type="match status" value="1"/>
</dbReference>
<feature type="domain" description="EF-hand" evidence="2">
    <location>
        <begin position="104"/>
        <end position="139"/>
    </location>
</feature>
<dbReference type="PATRIC" id="fig|1392540.3.peg.1997"/>
<dbReference type="eggNOG" id="COG5126">
    <property type="taxonomic scope" value="Bacteria"/>
</dbReference>
<reference evidence="3 4" key="1">
    <citation type="submission" date="2013-10" db="EMBL/GenBank/DDBJ databases">
        <title>The Genome Sequence of Acinetobacter nectaris CIP 110549.</title>
        <authorList>
            <consortium name="The Broad Institute Genomics Platform"/>
            <consortium name="The Broad Institute Genome Sequencing Center for Infectious Disease"/>
            <person name="Cerqueira G."/>
            <person name="Feldgarden M."/>
            <person name="Courvalin P."/>
            <person name="Grillot-Courvalin C."/>
            <person name="Clermont D."/>
            <person name="Rocha E."/>
            <person name="Yoon E.-J."/>
            <person name="Nemec A."/>
            <person name="Young S.K."/>
            <person name="Zeng Q."/>
            <person name="Gargeya S."/>
            <person name="Fitzgerald M."/>
            <person name="Abouelleil A."/>
            <person name="Alvarado L."/>
            <person name="Berlin A.M."/>
            <person name="Chapman S.B."/>
            <person name="Gainer-Dewar J."/>
            <person name="Goldberg J."/>
            <person name="Gnerre S."/>
            <person name="Griggs A."/>
            <person name="Gujja S."/>
            <person name="Hansen M."/>
            <person name="Howarth C."/>
            <person name="Imamovic A."/>
            <person name="Ireland A."/>
            <person name="Larimer J."/>
            <person name="McCowan C."/>
            <person name="Murphy C."/>
            <person name="Pearson M."/>
            <person name="Poon T.W."/>
            <person name="Priest M."/>
            <person name="Roberts A."/>
            <person name="Saif S."/>
            <person name="Shea T."/>
            <person name="Sykes S."/>
            <person name="Wortman J."/>
            <person name="Nusbaum C."/>
            <person name="Birren B."/>
        </authorList>
    </citation>
    <scope>NUCLEOTIDE SEQUENCE [LARGE SCALE GENOMIC DNA]</scope>
    <source>
        <strain evidence="3 4">CIP 110549</strain>
    </source>
</reference>
<sequence>MKKYLAIISLCTLASCHLFASEQVKNTPLIFTTGIEESPQTTNNRWVKLFAEDNANEVSKKQFIQKFTAQYESLFKSSSHVNRQQFVDFELEKFDQMMQSHRGMSVKQAHVRFNVLDENKDQKLTLKEFQDVGLKTFDSFDKNHDGVINDEDIKLDEKKVTLHGGASFKSPVSMPMATDTTSFIEQYGEGKGYVTLAMYLTAREKQYVHMDISHNWYVTEDAYVNEFAQRYDEHALNARSKMKSFDESRFDHISHSKTTIDRKDIKQFATQLFQYWDKDKTGKIKLTQP</sequence>
<dbReference type="OrthoDB" id="6706523at2"/>
<evidence type="ECO:0000313" key="4">
    <source>
        <dbReference type="Proteomes" id="UP000023785"/>
    </source>
</evidence>
<protein>
    <recommendedName>
        <fullName evidence="2">EF-hand domain-containing protein</fullName>
    </recommendedName>
</protein>
<comment type="caution">
    <text evidence="3">The sequence shown here is derived from an EMBL/GenBank/DDBJ whole genome shotgun (WGS) entry which is preliminary data.</text>
</comment>
<dbReference type="PROSITE" id="PS00018">
    <property type="entry name" value="EF_HAND_1"/>
    <property type="match status" value="2"/>
</dbReference>
<feature type="signal peptide" evidence="1">
    <location>
        <begin position="1"/>
        <end position="20"/>
    </location>
</feature>
<dbReference type="InterPro" id="IPR018247">
    <property type="entry name" value="EF_Hand_1_Ca_BS"/>
</dbReference>
<dbReference type="RefSeq" id="WP_023273687.1">
    <property type="nucleotide sequence ID" value="NZ_KI530735.1"/>
</dbReference>
<organism evidence="3 4">
    <name type="scientific">Acinetobacter nectaris CIP 110549</name>
    <dbReference type="NCBI Taxonomy" id="1392540"/>
    <lineage>
        <taxon>Bacteria</taxon>
        <taxon>Pseudomonadati</taxon>
        <taxon>Pseudomonadota</taxon>
        <taxon>Gammaproteobacteria</taxon>
        <taxon>Moraxellales</taxon>
        <taxon>Moraxellaceae</taxon>
        <taxon>Acinetobacter</taxon>
    </lineage>
</organism>
<dbReference type="InterPro" id="IPR011992">
    <property type="entry name" value="EF-hand-dom_pair"/>
</dbReference>
<dbReference type="STRING" id="1392540.P256_02073"/>
<dbReference type="PROSITE" id="PS50222">
    <property type="entry name" value="EF_HAND_2"/>
    <property type="match status" value="1"/>
</dbReference>
<evidence type="ECO:0000259" key="2">
    <source>
        <dbReference type="PROSITE" id="PS50222"/>
    </source>
</evidence>
<dbReference type="EMBL" id="AYER01000009">
    <property type="protein sequence ID" value="ESK37641.1"/>
    <property type="molecule type" value="Genomic_DNA"/>
</dbReference>
<proteinExistence type="predicted"/>
<dbReference type="InterPro" id="IPR002048">
    <property type="entry name" value="EF_hand_dom"/>
</dbReference>
<name>V2TID7_9GAMM</name>
<keyword evidence="1" id="KW-0732">Signal</keyword>
<dbReference type="Proteomes" id="UP000023785">
    <property type="component" value="Unassembled WGS sequence"/>
</dbReference>
<evidence type="ECO:0000256" key="1">
    <source>
        <dbReference type="SAM" id="SignalP"/>
    </source>
</evidence>
<gene>
    <name evidence="3" type="ORF">P256_02073</name>
</gene>
<dbReference type="HOGENOM" id="CLU_083807_0_0_6"/>
<dbReference type="PROSITE" id="PS51257">
    <property type="entry name" value="PROKAR_LIPOPROTEIN"/>
    <property type="match status" value="1"/>
</dbReference>
<accession>V2TID7</accession>
<dbReference type="AlphaFoldDB" id="V2TID7"/>
<dbReference type="GO" id="GO:0005509">
    <property type="term" value="F:calcium ion binding"/>
    <property type="evidence" value="ECO:0007669"/>
    <property type="project" value="InterPro"/>
</dbReference>